<feature type="region of interest" description="Disordered" evidence="1">
    <location>
        <begin position="1"/>
        <end position="159"/>
    </location>
</feature>
<protein>
    <recommendedName>
        <fullName evidence="4">F-box domain-containing protein</fullName>
    </recommendedName>
</protein>
<feature type="compositionally biased region" description="Basic and acidic residues" evidence="1">
    <location>
        <begin position="20"/>
        <end position="29"/>
    </location>
</feature>
<sequence>MSSEAISDAHSEPSSVNLSAEKDGHDHSRTPLQASSSIGKRKNRDEEDQGNADGRESKQGKCDDPGSSRSSDLETPPSKKQRSQSGEGGEDRENTGSGDTGNELQTTCSTGKRKDREDTNEDAAKPLVESPSKRARVEKSEEEVPSSPRESDMPNVSGATDTSSAATCYLFTLPTELLNEILLLTGCPKYVLAMARTCKAFCNLLLAPEATRIWREVRKSYVLVSRLNQKVLRLPDPPEIFSEARYASFLFDSGDCDVNCGRETDRMYASFALRVRICGHRKCWKRSPGVEEIPADILQHSEKVEAIITNEVARFWKLDQSDVTWPNALPLFAHQQQTQAILDAYPDLDNLSDEAKAEFERLKKRKKKWMSFCVELHEWKKSADKEYHLNRYENDILSKHIATRHGWDLKLLLETSVFGPYKRRKDLLMENINEADVNVMKDQIEEDMLSRLDKKSRRTSEINLMQNREDIKTYYHALRSNKYKYPILPSLDTFRRLPVISMLQSPDLNLSSSETPAASVADSLRDDKVIINLVETQLKKWVDNAKAELAVVLGVPKNWKSANKNVLHPVERITARFLCTRCKRMDHKYRPDEGLDFAGACLHECGEREGKKKGRKVKMGNLVWDPRSFVRDEKAIKVLKKAVDIFGFAEDREGANCLKGLGLAVICKSCDKDMVLDARSIAGHSRRHEDMEISRPSLETVTEYLGGYPYQYGLAKSLSGFGGFSEGGKMEINRTNFGCRHCLRAKQETEAAVASLQAGDAPASSANSAASAAVIVELSTVARRMHDLGIEGPLERPLTERLFNFNGLRSHLKEKHGLEVIRDEDLFCYRSVEFVYQ</sequence>
<feature type="compositionally biased region" description="Basic and acidic residues" evidence="1">
    <location>
        <begin position="53"/>
        <end position="66"/>
    </location>
</feature>
<evidence type="ECO:0000313" key="2">
    <source>
        <dbReference type="EMBL" id="KAF4618610.1"/>
    </source>
</evidence>
<proteinExistence type="predicted"/>
<dbReference type="EMBL" id="JAACJL010000017">
    <property type="protein sequence ID" value="KAF4618610.1"/>
    <property type="molecule type" value="Genomic_DNA"/>
</dbReference>
<dbReference type="AlphaFoldDB" id="A0A8H4QXQ0"/>
<dbReference type="Proteomes" id="UP000521872">
    <property type="component" value="Unassembled WGS sequence"/>
</dbReference>
<comment type="caution">
    <text evidence="2">The sequence shown here is derived from an EMBL/GenBank/DDBJ whole genome shotgun (WGS) entry which is preliminary data.</text>
</comment>
<organism evidence="2 3">
    <name type="scientific">Agrocybe pediades</name>
    <dbReference type="NCBI Taxonomy" id="84607"/>
    <lineage>
        <taxon>Eukaryota</taxon>
        <taxon>Fungi</taxon>
        <taxon>Dikarya</taxon>
        <taxon>Basidiomycota</taxon>
        <taxon>Agaricomycotina</taxon>
        <taxon>Agaricomycetes</taxon>
        <taxon>Agaricomycetidae</taxon>
        <taxon>Agaricales</taxon>
        <taxon>Agaricineae</taxon>
        <taxon>Strophariaceae</taxon>
        <taxon>Agrocybe</taxon>
    </lineage>
</organism>
<gene>
    <name evidence="2" type="ORF">D9613_009999</name>
</gene>
<feature type="compositionally biased region" description="Polar residues" evidence="1">
    <location>
        <begin position="95"/>
        <end position="110"/>
    </location>
</feature>
<reference evidence="2 3" key="1">
    <citation type="submission" date="2019-12" db="EMBL/GenBank/DDBJ databases">
        <authorList>
            <person name="Floudas D."/>
            <person name="Bentzer J."/>
            <person name="Ahren D."/>
            <person name="Johansson T."/>
            <person name="Persson P."/>
            <person name="Tunlid A."/>
        </authorList>
    </citation>
    <scope>NUCLEOTIDE SEQUENCE [LARGE SCALE GENOMIC DNA]</scope>
    <source>
        <strain evidence="2 3">CBS 102.39</strain>
    </source>
</reference>
<evidence type="ECO:0008006" key="4">
    <source>
        <dbReference type="Google" id="ProtNLM"/>
    </source>
</evidence>
<evidence type="ECO:0000256" key="1">
    <source>
        <dbReference type="SAM" id="MobiDB-lite"/>
    </source>
</evidence>
<evidence type="ECO:0000313" key="3">
    <source>
        <dbReference type="Proteomes" id="UP000521872"/>
    </source>
</evidence>
<name>A0A8H4QXQ0_9AGAR</name>
<keyword evidence="3" id="KW-1185">Reference proteome</keyword>
<accession>A0A8H4QXQ0</accession>